<dbReference type="InterPro" id="IPR013658">
    <property type="entry name" value="SGL"/>
</dbReference>
<dbReference type="PANTHER" id="PTHR47572">
    <property type="entry name" value="LIPOPROTEIN-RELATED"/>
    <property type="match status" value="1"/>
</dbReference>
<gene>
    <name evidence="3" type="ORF">EYW47_20470</name>
</gene>
<dbReference type="Proteomes" id="UP000295722">
    <property type="component" value="Unassembled WGS sequence"/>
</dbReference>
<dbReference type="GO" id="GO:0016787">
    <property type="term" value="F:hydrolase activity"/>
    <property type="evidence" value="ECO:0007669"/>
    <property type="project" value="UniProtKB-KW"/>
</dbReference>
<accession>A0A4R5M7M4</accession>
<sequence length="323" mass="35091">MARLRDSLPAVGSGLTRPESVLAMADGRVYSCDKRCGVVRVLPAQSEMVPLNAPIDPFIPNGIALLEDGTFLIANMGPHGGVWRMTGPGTLEPFITELHGKPLHPTNYVELDRQGRLWFTVSTLHAPRESAFRPGIADGFIVRHEKGRSEVVADGIGFCNEGRVSPDGKFYYINETIARRVTRFPILSDGSFGERETVIQFGGDGIFPDGMGFDAQGGVWVASVVSNRLVRVADGLAEIIVEDCDDEVVDLVETAFAESRMGREEVDVGRRWSLGNLSSVAFGGADLRTLYLGSLFRDGLTTLDSPYPGAAPVHWHFGKTVLD</sequence>
<dbReference type="OrthoDB" id="9031811at2"/>
<dbReference type="InterPro" id="IPR051262">
    <property type="entry name" value="SMP-30/CGR1_Lactonase"/>
</dbReference>
<dbReference type="AlphaFoldDB" id="A0A4R5M7M4"/>
<keyword evidence="4" id="KW-1185">Reference proteome</keyword>
<evidence type="ECO:0000256" key="1">
    <source>
        <dbReference type="ARBA" id="ARBA00022801"/>
    </source>
</evidence>
<comment type="caution">
    <text evidence="3">The sequence shown here is derived from an EMBL/GenBank/DDBJ whole genome shotgun (WGS) entry which is preliminary data.</text>
</comment>
<name>A0A4R5M7M4_9BURK</name>
<dbReference type="Pfam" id="PF08450">
    <property type="entry name" value="SGL"/>
    <property type="match status" value="1"/>
</dbReference>
<dbReference type="InterPro" id="IPR011042">
    <property type="entry name" value="6-blade_b-propeller_TolB-like"/>
</dbReference>
<dbReference type="RefSeq" id="WP_133196659.1">
    <property type="nucleotide sequence ID" value="NZ_JBHUCW010000038.1"/>
</dbReference>
<dbReference type="SUPFAM" id="SSF63829">
    <property type="entry name" value="Calcium-dependent phosphotriesterase"/>
    <property type="match status" value="1"/>
</dbReference>
<evidence type="ECO:0000313" key="3">
    <source>
        <dbReference type="EMBL" id="TDG21742.1"/>
    </source>
</evidence>
<evidence type="ECO:0000259" key="2">
    <source>
        <dbReference type="Pfam" id="PF08450"/>
    </source>
</evidence>
<dbReference type="EMBL" id="SMRP01000010">
    <property type="protein sequence ID" value="TDG21742.1"/>
    <property type="molecule type" value="Genomic_DNA"/>
</dbReference>
<reference evidence="3 4" key="1">
    <citation type="submission" date="2019-03" db="EMBL/GenBank/DDBJ databases">
        <title>Paraburkholderia sp. 4M-K11, isolated from subtropical forest soil.</title>
        <authorList>
            <person name="Gao Z.-H."/>
            <person name="Qiu L.-H."/>
        </authorList>
    </citation>
    <scope>NUCLEOTIDE SEQUENCE [LARGE SCALE GENOMIC DNA]</scope>
    <source>
        <strain evidence="3 4">4M-K11</strain>
    </source>
</reference>
<feature type="domain" description="SMP-30/Gluconolactonase/LRE-like region" evidence="2">
    <location>
        <begin position="19"/>
        <end position="233"/>
    </location>
</feature>
<keyword evidence="1" id="KW-0378">Hydrolase</keyword>
<dbReference type="Gene3D" id="2.120.10.30">
    <property type="entry name" value="TolB, C-terminal domain"/>
    <property type="match status" value="1"/>
</dbReference>
<evidence type="ECO:0000313" key="4">
    <source>
        <dbReference type="Proteomes" id="UP000295722"/>
    </source>
</evidence>
<dbReference type="PANTHER" id="PTHR47572:SF4">
    <property type="entry name" value="LACTONASE DRP35"/>
    <property type="match status" value="1"/>
</dbReference>
<proteinExistence type="predicted"/>
<protein>
    <recommendedName>
        <fullName evidence="2">SMP-30/Gluconolactonase/LRE-like region domain-containing protein</fullName>
    </recommendedName>
</protein>
<organism evidence="3 4">
    <name type="scientific">Paraburkholderia silviterrae</name>
    <dbReference type="NCBI Taxonomy" id="2528715"/>
    <lineage>
        <taxon>Bacteria</taxon>
        <taxon>Pseudomonadati</taxon>
        <taxon>Pseudomonadota</taxon>
        <taxon>Betaproteobacteria</taxon>
        <taxon>Burkholderiales</taxon>
        <taxon>Burkholderiaceae</taxon>
        <taxon>Paraburkholderia</taxon>
    </lineage>
</organism>